<feature type="compositionally biased region" description="Basic and acidic residues" evidence="1">
    <location>
        <begin position="138"/>
        <end position="155"/>
    </location>
</feature>
<dbReference type="EnsemblPlants" id="TuG1812G0300003641.01.T01">
    <property type="protein sequence ID" value="TuG1812G0300003641.01.T01.cds375269"/>
    <property type="gene ID" value="TuG1812G0300003641.01"/>
</dbReference>
<keyword evidence="3" id="KW-1185">Reference proteome</keyword>
<proteinExistence type="predicted"/>
<dbReference type="AlphaFoldDB" id="A0A8R7TXS8"/>
<dbReference type="Proteomes" id="UP000015106">
    <property type="component" value="Chromosome 3"/>
</dbReference>
<sequence>MLAAEPSKVAFLTSTRRDFLKREAMTERSTCRSTAMAIAPPRRTVRSISDANLDGKSAPVSAAGSLESERSKASSKNGRLCGSARRTRGGKSTRSTPVTSPTPATRSASTACPAPAARQRTREEPRRRRSRRSGSMTDAERAALCRRQRGEDRSLARRRSGSTTRRDAASQEVRGKGAIDSEREERASEPPKQEVDGWRNRCSRAAVATAARAIATRFSSRRTCLSIAG</sequence>
<reference evidence="3" key="1">
    <citation type="journal article" date="2013" name="Nature">
        <title>Draft genome of the wheat A-genome progenitor Triticum urartu.</title>
        <authorList>
            <person name="Ling H.Q."/>
            <person name="Zhao S."/>
            <person name="Liu D."/>
            <person name="Wang J."/>
            <person name="Sun H."/>
            <person name="Zhang C."/>
            <person name="Fan H."/>
            <person name="Li D."/>
            <person name="Dong L."/>
            <person name="Tao Y."/>
            <person name="Gao C."/>
            <person name="Wu H."/>
            <person name="Li Y."/>
            <person name="Cui Y."/>
            <person name="Guo X."/>
            <person name="Zheng S."/>
            <person name="Wang B."/>
            <person name="Yu K."/>
            <person name="Liang Q."/>
            <person name="Yang W."/>
            <person name="Lou X."/>
            <person name="Chen J."/>
            <person name="Feng M."/>
            <person name="Jian J."/>
            <person name="Zhang X."/>
            <person name="Luo G."/>
            <person name="Jiang Y."/>
            <person name="Liu J."/>
            <person name="Wang Z."/>
            <person name="Sha Y."/>
            <person name="Zhang B."/>
            <person name="Wu H."/>
            <person name="Tang D."/>
            <person name="Shen Q."/>
            <person name="Xue P."/>
            <person name="Zou S."/>
            <person name="Wang X."/>
            <person name="Liu X."/>
            <person name="Wang F."/>
            <person name="Yang Y."/>
            <person name="An X."/>
            <person name="Dong Z."/>
            <person name="Zhang K."/>
            <person name="Zhang X."/>
            <person name="Luo M.C."/>
            <person name="Dvorak J."/>
            <person name="Tong Y."/>
            <person name="Wang J."/>
            <person name="Yang H."/>
            <person name="Li Z."/>
            <person name="Wang D."/>
            <person name="Zhang A."/>
            <person name="Wang J."/>
        </authorList>
    </citation>
    <scope>NUCLEOTIDE SEQUENCE</scope>
    <source>
        <strain evidence="3">cv. G1812</strain>
    </source>
</reference>
<dbReference type="Gramene" id="TuG1812G0300003641.01.T01">
    <property type="protein sequence ID" value="TuG1812G0300003641.01.T01.cds375269"/>
    <property type="gene ID" value="TuG1812G0300003641.01"/>
</dbReference>
<evidence type="ECO:0000256" key="1">
    <source>
        <dbReference type="SAM" id="MobiDB-lite"/>
    </source>
</evidence>
<accession>A0A8R7TXS8</accession>
<evidence type="ECO:0000313" key="3">
    <source>
        <dbReference type="Proteomes" id="UP000015106"/>
    </source>
</evidence>
<reference evidence="2" key="3">
    <citation type="submission" date="2022-06" db="UniProtKB">
        <authorList>
            <consortium name="EnsemblPlants"/>
        </authorList>
    </citation>
    <scope>IDENTIFICATION</scope>
</reference>
<feature type="region of interest" description="Disordered" evidence="1">
    <location>
        <begin position="24"/>
        <end position="197"/>
    </location>
</feature>
<evidence type="ECO:0000313" key="2">
    <source>
        <dbReference type="EnsemblPlants" id="TuG1812G0300003641.01.T01.cds375269"/>
    </source>
</evidence>
<feature type="compositionally biased region" description="Low complexity" evidence="1">
    <location>
        <begin position="92"/>
        <end position="118"/>
    </location>
</feature>
<name>A0A8R7TXS8_TRIUA</name>
<feature type="compositionally biased region" description="Basic and acidic residues" evidence="1">
    <location>
        <begin position="164"/>
        <end position="197"/>
    </location>
</feature>
<protein>
    <submittedName>
        <fullName evidence="2">Uncharacterized protein</fullName>
    </submittedName>
</protein>
<organism evidence="2 3">
    <name type="scientific">Triticum urartu</name>
    <name type="common">Red wild einkorn</name>
    <name type="synonym">Crithodium urartu</name>
    <dbReference type="NCBI Taxonomy" id="4572"/>
    <lineage>
        <taxon>Eukaryota</taxon>
        <taxon>Viridiplantae</taxon>
        <taxon>Streptophyta</taxon>
        <taxon>Embryophyta</taxon>
        <taxon>Tracheophyta</taxon>
        <taxon>Spermatophyta</taxon>
        <taxon>Magnoliopsida</taxon>
        <taxon>Liliopsida</taxon>
        <taxon>Poales</taxon>
        <taxon>Poaceae</taxon>
        <taxon>BOP clade</taxon>
        <taxon>Pooideae</taxon>
        <taxon>Triticodae</taxon>
        <taxon>Triticeae</taxon>
        <taxon>Triticinae</taxon>
        <taxon>Triticum</taxon>
    </lineage>
</organism>
<reference evidence="2" key="2">
    <citation type="submission" date="2018-03" db="EMBL/GenBank/DDBJ databases">
        <title>The Triticum urartu genome reveals the dynamic nature of wheat genome evolution.</title>
        <authorList>
            <person name="Ling H."/>
            <person name="Ma B."/>
            <person name="Shi X."/>
            <person name="Liu H."/>
            <person name="Dong L."/>
            <person name="Sun H."/>
            <person name="Cao Y."/>
            <person name="Gao Q."/>
            <person name="Zheng S."/>
            <person name="Li Y."/>
            <person name="Yu Y."/>
            <person name="Du H."/>
            <person name="Qi M."/>
            <person name="Li Y."/>
            <person name="Yu H."/>
            <person name="Cui Y."/>
            <person name="Wang N."/>
            <person name="Chen C."/>
            <person name="Wu H."/>
            <person name="Zhao Y."/>
            <person name="Zhang J."/>
            <person name="Li Y."/>
            <person name="Zhou W."/>
            <person name="Zhang B."/>
            <person name="Hu W."/>
            <person name="Eijk M."/>
            <person name="Tang J."/>
            <person name="Witsenboer H."/>
            <person name="Zhao S."/>
            <person name="Li Z."/>
            <person name="Zhang A."/>
            <person name="Wang D."/>
            <person name="Liang C."/>
        </authorList>
    </citation>
    <scope>NUCLEOTIDE SEQUENCE [LARGE SCALE GENOMIC DNA]</scope>
    <source>
        <strain evidence="2">cv. G1812</strain>
    </source>
</reference>